<dbReference type="Proteomes" id="UP000580250">
    <property type="component" value="Unassembled WGS sequence"/>
</dbReference>
<comment type="caution">
    <text evidence="2">The sequence shown here is derived from an EMBL/GenBank/DDBJ whole genome shotgun (WGS) entry which is preliminary data.</text>
</comment>
<keyword evidence="1" id="KW-0812">Transmembrane</keyword>
<feature type="transmembrane region" description="Helical" evidence="1">
    <location>
        <begin position="42"/>
        <end position="68"/>
    </location>
</feature>
<keyword evidence="1" id="KW-1133">Transmembrane helix</keyword>
<evidence type="ECO:0000313" key="2">
    <source>
        <dbReference type="EMBL" id="CAD2190074.1"/>
    </source>
</evidence>
<evidence type="ECO:0000256" key="1">
    <source>
        <dbReference type="SAM" id="Phobius"/>
    </source>
</evidence>
<protein>
    <submittedName>
        <fullName evidence="2">Uncharacterized protein</fullName>
    </submittedName>
</protein>
<accession>A0A6V7WSQ0</accession>
<name>A0A6V7WSQ0_MELEN</name>
<dbReference type="AlphaFoldDB" id="A0A6V7WSQ0"/>
<keyword evidence="1" id="KW-0472">Membrane</keyword>
<dbReference type="EMBL" id="CAJEWN010000785">
    <property type="protein sequence ID" value="CAD2190074.1"/>
    <property type="molecule type" value="Genomic_DNA"/>
</dbReference>
<evidence type="ECO:0000313" key="3">
    <source>
        <dbReference type="Proteomes" id="UP000580250"/>
    </source>
</evidence>
<reference evidence="2 3" key="1">
    <citation type="submission" date="2020-08" db="EMBL/GenBank/DDBJ databases">
        <authorList>
            <person name="Koutsovoulos G."/>
            <person name="Danchin GJ E."/>
        </authorList>
    </citation>
    <scope>NUCLEOTIDE SEQUENCE [LARGE SCALE GENOMIC DNA]</scope>
</reference>
<sequence>MFYFCLLDKDIKTIIYAPNYMNELFTRISSSQGVFNCKHKQITVIIILFYYKMFLENFLFIILIIFYLKI</sequence>
<organism evidence="2 3">
    <name type="scientific">Meloidogyne enterolobii</name>
    <name type="common">Root-knot nematode worm</name>
    <name type="synonym">Meloidogyne mayaguensis</name>
    <dbReference type="NCBI Taxonomy" id="390850"/>
    <lineage>
        <taxon>Eukaryota</taxon>
        <taxon>Metazoa</taxon>
        <taxon>Ecdysozoa</taxon>
        <taxon>Nematoda</taxon>
        <taxon>Chromadorea</taxon>
        <taxon>Rhabditida</taxon>
        <taxon>Tylenchina</taxon>
        <taxon>Tylenchomorpha</taxon>
        <taxon>Tylenchoidea</taxon>
        <taxon>Meloidogynidae</taxon>
        <taxon>Meloidogyninae</taxon>
        <taxon>Meloidogyne</taxon>
    </lineage>
</organism>
<gene>
    <name evidence="2" type="ORF">MENT_LOCUS42834</name>
</gene>
<proteinExistence type="predicted"/>